<dbReference type="SUPFAM" id="SSF69065">
    <property type="entry name" value="RNase III domain-like"/>
    <property type="match status" value="1"/>
</dbReference>
<dbReference type="OrthoDB" id="2392202at2759"/>
<reference evidence="2 3" key="1">
    <citation type="journal article" date="2016" name="Mol. Biol. Evol.">
        <title>Comparative Genomics of Early-Diverging Mushroom-Forming Fungi Provides Insights into the Origins of Lignocellulose Decay Capabilities.</title>
        <authorList>
            <person name="Nagy L.G."/>
            <person name="Riley R."/>
            <person name="Tritt A."/>
            <person name="Adam C."/>
            <person name="Daum C."/>
            <person name="Floudas D."/>
            <person name="Sun H."/>
            <person name="Yadav J.S."/>
            <person name="Pangilinan J."/>
            <person name="Larsson K.H."/>
            <person name="Matsuura K."/>
            <person name="Barry K."/>
            <person name="Labutti K."/>
            <person name="Kuo R."/>
            <person name="Ohm R.A."/>
            <person name="Bhattacharya S.S."/>
            <person name="Shirouzu T."/>
            <person name="Yoshinaga Y."/>
            <person name="Martin F.M."/>
            <person name="Grigoriev I.V."/>
            <person name="Hibbett D.S."/>
        </authorList>
    </citation>
    <scope>NUCLEOTIDE SEQUENCE [LARGE SCALE GENOMIC DNA]</scope>
    <source>
        <strain evidence="2 3">HHB12733</strain>
    </source>
</reference>
<name>A0A165DPK4_9BASI</name>
<dbReference type="GO" id="GO:0004525">
    <property type="term" value="F:ribonuclease III activity"/>
    <property type="evidence" value="ECO:0007669"/>
    <property type="project" value="InterPro"/>
</dbReference>
<dbReference type="EMBL" id="KV424042">
    <property type="protein sequence ID" value="KZT53259.1"/>
    <property type="molecule type" value="Genomic_DNA"/>
</dbReference>
<proteinExistence type="predicted"/>
<dbReference type="Proteomes" id="UP000076842">
    <property type="component" value="Unassembled WGS sequence"/>
</dbReference>
<evidence type="ECO:0000313" key="2">
    <source>
        <dbReference type="EMBL" id="KZT53259.1"/>
    </source>
</evidence>
<dbReference type="InterPro" id="IPR000999">
    <property type="entry name" value="RNase_III_dom"/>
</dbReference>
<feature type="domain" description="RNase III" evidence="1">
    <location>
        <begin position="31"/>
        <end position="118"/>
    </location>
</feature>
<sequence>MSTDVPLPPIMDATRRQKVFSHKGLPNDNTRLALLGAALLVAMATVYKLYQFPHSATGEVTTERSKLVNKDAVSSYALHYDLPRDLQARENVDQVRKTTSAQATLFEAYVAAVFIQSEFDFSLVKNWLFALWDLKAQQ</sequence>
<accession>A0A165DPK4</accession>
<evidence type="ECO:0000313" key="3">
    <source>
        <dbReference type="Proteomes" id="UP000076842"/>
    </source>
</evidence>
<organism evidence="2 3">
    <name type="scientific">Calocera cornea HHB12733</name>
    <dbReference type="NCBI Taxonomy" id="1353952"/>
    <lineage>
        <taxon>Eukaryota</taxon>
        <taxon>Fungi</taxon>
        <taxon>Dikarya</taxon>
        <taxon>Basidiomycota</taxon>
        <taxon>Agaricomycotina</taxon>
        <taxon>Dacrymycetes</taxon>
        <taxon>Dacrymycetales</taxon>
        <taxon>Dacrymycetaceae</taxon>
        <taxon>Calocera</taxon>
    </lineage>
</organism>
<dbReference type="InterPro" id="IPR036389">
    <property type="entry name" value="RNase_III_sf"/>
</dbReference>
<dbReference type="CDD" id="cd00593">
    <property type="entry name" value="RIBOc"/>
    <property type="match status" value="1"/>
</dbReference>
<dbReference type="InParanoid" id="A0A165DPK4"/>
<dbReference type="Pfam" id="PF00636">
    <property type="entry name" value="Ribonuclease_3"/>
    <property type="match status" value="1"/>
</dbReference>
<protein>
    <recommendedName>
        <fullName evidence="1">RNase III domain-containing protein</fullName>
    </recommendedName>
</protein>
<evidence type="ECO:0000259" key="1">
    <source>
        <dbReference type="PROSITE" id="PS50142"/>
    </source>
</evidence>
<dbReference type="STRING" id="1353952.A0A165DPK4"/>
<keyword evidence="3" id="KW-1185">Reference proteome</keyword>
<dbReference type="Gene3D" id="1.10.1520.10">
    <property type="entry name" value="Ribonuclease III domain"/>
    <property type="match status" value="1"/>
</dbReference>
<dbReference type="SMART" id="SM00535">
    <property type="entry name" value="RIBOc"/>
    <property type="match status" value="1"/>
</dbReference>
<dbReference type="PROSITE" id="PS50142">
    <property type="entry name" value="RNASE_3_2"/>
    <property type="match status" value="1"/>
</dbReference>
<dbReference type="GO" id="GO:0006396">
    <property type="term" value="P:RNA processing"/>
    <property type="evidence" value="ECO:0007669"/>
    <property type="project" value="InterPro"/>
</dbReference>
<gene>
    <name evidence="2" type="ORF">CALCODRAFT_557621</name>
</gene>
<dbReference type="AlphaFoldDB" id="A0A165DPK4"/>